<dbReference type="Pfam" id="PF13488">
    <property type="entry name" value="Gly-zipper_Omp"/>
    <property type="match status" value="1"/>
</dbReference>
<reference evidence="4" key="1">
    <citation type="submission" date="2018-05" db="EMBL/GenBank/DDBJ databases">
        <authorList>
            <person name="Li X."/>
        </authorList>
    </citation>
    <scope>NUCLEOTIDE SEQUENCE [LARGE SCALE GENOMIC DNA]</scope>
    <source>
        <strain evidence="4">HKS-05</strain>
    </source>
</reference>
<comment type="caution">
    <text evidence="3">The sequence shown here is derived from an EMBL/GenBank/DDBJ whole genome shotgun (WGS) entry which is preliminary data.</text>
</comment>
<evidence type="ECO:0000313" key="3">
    <source>
        <dbReference type="EMBL" id="RAK60433.1"/>
    </source>
</evidence>
<name>A0A328AZS5_9CAUL</name>
<sequence>MNAPLKIALASTLALATAAPAFAQYYQPGPQYQPSPEYQPTQQYQRDMDRYQNDRAAYEANRGDYDAARRDYDRRRADWERARADYDARYGYGAYVRAYGPQPVWDTTRWGPYDAPAAGYYGRDTAYTNGAGCRPNNNSAVTAGLIGALAGAALGSNVAGRGVRTEGAVLGGVVGAGIGAAVGHANDKYKCDARGPYIAYNDTIPYREASGYGSGRYSYYARQRCRLAPAPVDADGRDYRYVRVCPDADGRYRFTG</sequence>
<feature type="signal peptide" evidence="1">
    <location>
        <begin position="1"/>
        <end position="23"/>
    </location>
</feature>
<protein>
    <recommendedName>
        <fullName evidence="2">Glycine zipper domain-containing protein</fullName>
    </recommendedName>
</protein>
<evidence type="ECO:0000256" key="1">
    <source>
        <dbReference type="SAM" id="SignalP"/>
    </source>
</evidence>
<feature type="domain" description="Glycine zipper" evidence="2">
    <location>
        <begin position="144"/>
        <end position="188"/>
    </location>
</feature>
<keyword evidence="4" id="KW-1185">Reference proteome</keyword>
<gene>
    <name evidence="3" type="ORF">DJ021_11765</name>
</gene>
<dbReference type="Proteomes" id="UP000249842">
    <property type="component" value="Unassembled WGS sequence"/>
</dbReference>
<accession>A0A328AZS5</accession>
<proteinExistence type="predicted"/>
<evidence type="ECO:0000259" key="2">
    <source>
        <dbReference type="Pfam" id="PF13488"/>
    </source>
</evidence>
<evidence type="ECO:0000313" key="4">
    <source>
        <dbReference type="Proteomes" id="UP000249842"/>
    </source>
</evidence>
<organism evidence="3 4">
    <name type="scientific">Phenylobacterium hankyongense</name>
    <dbReference type="NCBI Taxonomy" id="1813876"/>
    <lineage>
        <taxon>Bacteria</taxon>
        <taxon>Pseudomonadati</taxon>
        <taxon>Pseudomonadota</taxon>
        <taxon>Alphaproteobacteria</taxon>
        <taxon>Caulobacterales</taxon>
        <taxon>Caulobacteraceae</taxon>
        <taxon>Phenylobacterium</taxon>
    </lineage>
</organism>
<feature type="chain" id="PRO_5016249623" description="Glycine zipper domain-containing protein" evidence="1">
    <location>
        <begin position="24"/>
        <end position="256"/>
    </location>
</feature>
<dbReference type="OrthoDB" id="7184500at2"/>
<dbReference type="AlphaFoldDB" id="A0A328AZS5"/>
<dbReference type="InterPro" id="IPR039567">
    <property type="entry name" value="Gly-zipper"/>
</dbReference>
<dbReference type="EMBL" id="QFYP01000001">
    <property type="protein sequence ID" value="RAK60433.1"/>
    <property type="molecule type" value="Genomic_DNA"/>
</dbReference>
<dbReference type="RefSeq" id="WP_111457726.1">
    <property type="nucleotide sequence ID" value="NZ_QFYP01000001.1"/>
</dbReference>
<keyword evidence="1" id="KW-0732">Signal</keyword>